<evidence type="ECO:0000313" key="2">
    <source>
        <dbReference type="Proteomes" id="UP000249799"/>
    </source>
</evidence>
<dbReference type="PROSITE" id="PS51257">
    <property type="entry name" value="PROKAR_LIPOPROTEIN"/>
    <property type="match status" value="1"/>
</dbReference>
<gene>
    <name evidence="1" type="ORF">DN745_15380</name>
</gene>
<dbReference type="RefSeq" id="WP_111336185.1">
    <property type="nucleotide sequence ID" value="NZ_CP030032.1"/>
</dbReference>
<dbReference type="Gene3D" id="2.60.120.260">
    <property type="entry name" value="Galactose-binding domain-like"/>
    <property type="match status" value="1"/>
</dbReference>
<dbReference type="InterPro" id="IPR009030">
    <property type="entry name" value="Growth_fac_rcpt_cys_sf"/>
</dbReference>
<dbReference type="KEGG" id="bsed:DN745_15380"/>
<keyword evidence="2" id="KW-1185">Reference proteome</keyword>
<organism evidence="1 2">
    <name type="scientific">Bradymonas sediminis</name>
    <dbReference type="NCBI Taxonomy" id="1548548"/>
    <lineage>
        <taxon>Bacteria</taxon>
        <taxon>Deltaproteobacteria</taxon>
        <taxon>Bradymonadales</taxon>
        <taxon>Bradymonadaceae</taxon>
        <taxon>Bradymonas</taxon>
    </lineage>
</organism>
<dbReference type="AlphaFoldDB" id="A0A2Z4FNS0"/>
<protein>
    <submittedName>
        <fullName evidence="1">Uncharacterized protein</fullName>
    </submittedName>
</protein>
<dbReference type="SUPFAM" id="SSF57184">
    <property type="entry name" value="Growth factor receptor domain"/>
    <property type="match status" value="1"/>
</dbReference>
<reference evidence="1 2" key="1">
    <citation type="submission" date="2018-06" db="EMBL/GenBank/DDBJ databases">
        <title>Lujinxingia sediminis gen. nov. sp. nov., a new facultative anaerobic member of the class Deltaproteobacteria, and proposal of Lujinxingaceae fam. nov.</title>
        <authorList>
            <person name="Guo L.-Y."/>
            <person name="Li C.-M."/>
            <person name="Wang S."/>
            <person name="Du Z.-J."/>
        </authorList>
    </citation>
    <scope>NUCLEOTIDE SEQUENCE [LARGE SCALE GENOMIC DNA]</scope>
    <source>
        <strain evidence="1 2">FA350</strain>
    </source>
</reference>
<accession>A0A2Z4FNS0</accession>
<evidence type="ECO:0000313" key="1">
    <source>
        <dbReference type="EMBL" id="AWV90629.1"/>
    </source>
</evidence>
<proteinExistence type="predicted"/>
<sequence length="957" mass="101137">MKTQFRLIFLMSALALSTLSLVGCGGPECGDGTTEKDGECVADLGGDGSTCGAGTVSENGVCVPAPEVCGPMTTPDEDGRCVVSPDACEAGETLDPNSGVCVAGDRECAPGTVFDGSSNSCVPTSEVCDEGTVFNEDSGLCLPGFSCSVGDVIVDGFCVSPAEDLVSKADVTEVENNDPAFGGTAQALTLKGLGDATIFKGTIGAPVDLDEDGELDQDIDVFTFEAVAGDWFELSMQSTGMPSPIFRVKGPNGYLRSSPAIAGHGSARQVVVPADGAYTLEVLPLSSEFSDFAVRADDWGYVGSLTQIDTPVRAEFNLNANHLIGDYGSLSDHYYSITGYDAGDLVTIRVQASEPGAQGILTLWNSETELVTAAPLSVAGSIDAVIPASGELFAVVDWASMQTTGASFELSSQRAENYEYVGVLGDDEATTTTPQDIPRYGDFQYVFTVNAGQVIEIAQNNAEGETVKTTLRGASGDIVLDSASQQAGTSYRYWYSETGGTYILHLDNSSSFYSSNITEATVTVTTATPKDLGAFEVGETLSESASELLEAKRSEFYLLSLDTPATISGEVSTPNGENLDLHFLDASNAKLASFRSSGVEVVSDEIVPAGTMLLQIEAVDEVPSYEMNFTFADAPDYEVEPNDTAANATPLDLNKGMIGISSDVDIFAINLDADLADDEVLVFQLDQEISGFERYTSVLRDSSDAEVSVTYPEAVQDGYVVLASDLVASQTYYLETSRQGGVSDKKYRLSGRVETGLVEVEPNESEAAATSFELDALLGGASVFGYVPYSYDTDYYMFELAADQPLDQIITFSVERLGANPTSSASWQLLDGALNRIAGGVMSNDLVLSNAPQGAYYLEVKRSSNAPEYSVAADAWKDELNLTLISPEGTELELHRAADGSTQKSLVGRYPDTLTPHGGPLSVFHGQVGTGEWVLTVGYNCSTDSTFNSLGIELVCD</sequence>
<name>A0A2Z4FNS0_9DELT</name>
<dbReference type="EMBL" id="CP030032">
    <property type="protein sequence ID" value="AWV90629.1"/>
    <property type="molecule type" value="Genomic_DNA"/>
</dbReference>
<dbReference type="Proteomes" id="UP000249799">
    <property type="component" value="Chromosome"/>
</dbReference>
<dbReference type="Gene3D" id="2.60.120.380">
    <property type="match status" value="3"/>
</dbReference>
<dbReference type="OrthoDB" id="5477731at2"/>